<proteinExistence type="inferred from homology"/>
<dbReference type="InterPro" id="IPR001236">
    <property type="entry name" value="Lactate/malate_DH_N"/>
</dbReference>
<dbReference type="SUPFAM" id="SSF56327">
    <property type="entry name" value="LDH C-terminal domain-like"/>
    <property type="match status" value="1"/>
</dbReference>
<dbReference type="Gene3D" id="3.90.110.10">
    <property type="entry name" value="Lactate dehydrogenase/glycoside hydrolase, family 4, C-terminal"/>
    <property type="match status" value="1"/>
</dbReference>
<evidence type="ECO:0000256" key="4">
    <source>
        <dbReference type="ARBA" id="ARBA00023002"/>
    </source>
</evidence>
<evidence type="ECO:0000256" key="9">
    <source>
        <dbReference type="RuleBase" id="RU000496"/>
    </source>
</evidence>
<dbReference type="PANTHER" id="PTHR43128">
    <property type="entry name" value="L-2-HYDROXYCARBOXYLATE DEHYDROGENASE (NAD(P)(+))"/>
    <property type="match status" value="1"/>
</dbReference>
<feature type="binding site" evidence="8">
    <location>
        <begin position="118"/>
        <end position="120"/>
    </location>
    <ligand>
        <name>NAD(+)</name>
        <dbReference type="ChEBI" id="CHEBI:57540"/>
    </ligand>
</feature>
<dbReference type="GO" id="GO:0005737">
    <property type="term" value="C:cytoplasm"/>
    <property type="evidence" value="ECO:0007669"/>
    <property type="project" value="InterPro"/>
</dbReference>
<dbReference type="InterPro" id="IPR011304">
    <property type="entry name" value="L-lactate_DH"/>
</dbReference>
<dbReference type="PIRSF" id="PIRSF000102">
    <property type="entry name" value="Lac_mal_DH"/>
    <property type="match status" value="1"/>
</dbReference>
<dbReference type="AlphaFoldDB" id="A1YZ83"/>
<dbReference type="PRINTS" id="PR00086">
    <property type="entry name" value="LLDHDRGNASE"/>
</dbReference>
<feature type="binding site" evidence="8">
    <location>
        <position position="36"/>
    </location>
    <ligand>
        <name>NAD(+)</name>
        <dbReference type="ChEBI" id="CHEBI:57540"/>
    </ligand>
</feature>
<dbReference type="EMBL" id="EF152288">
    <property type="protein sequence ID" value="ABL84845.1"/>
    <property type="molecule type" value="Genomic_DNA"/>
</dbReference>
<dbReference type="EC" id="1.1.1.27" evidence="3 9"/>
<evidence type="ECO:0000256" key="3">
    <source>
        <dbReference type="ARBA" id="ARBA00012967"/>
    </source>
</evidence>
<evidence type="ECO:0000256" key="6">
    <source>
        <dbReference type="ARBA" id="ARBA00049258"/>
    </source>
</evidence>
<organism evidence="12">
    <name type="scientific">Rhizopus oryzae</name>
    <name type="common">Mucormycosis agent</name>
    <name type="synonym">Rhizopus arrhizus var. delemar</name>
    <dbReference type="NCBI Taxonomy" id="64495"/>
    <lineage>
        <taxon>Eukaryota</taxon>
        <taxon>Fungi</taxon>
        <taxon>Fungi incertae sedis</taxon>
        <taxon>Mucoromycota</taxon>
        <taxon>Mucoromycotina</taxon>
        <taxon>Mucoromycetes</taxon>
        <taxon>Mucorales</taxon>
        <taxon>Mucorineae</taxon>
        <taxon>Rhizopodaceae</taxon>
        <taxon>Rhizopus</taxon>
    </lineage>
</organism>
<evidence type="ECO:0000259" key="11">
    <source>
        <dbReference type="Pfam" id="PF02866"/>
    </source>
</evidence>
<sequence length="320" mass="34255">MVLHSKVAIVGAGAVGASTAYALMFKNICTEIIVVDVNPDIVQAQVLDLADAASISHTPIRAGSVEEAGQADIVVITAGAKQREGEPRTKLIERNYRVLQSIIGGMQPIRPDAVILVVANPVDILTHIAKTLSGLPPNQVIGSGTYLDTTRLRVHLGDVFDVNPQSIHAFVLGEHGDSQMIAWEAASIGGQPLTSFPEFAKLDKTAISKAISGKAMEIIRLKGATFYGIGACAADLVHTIMLNRKSVHPVSVYVEKYGATFSMPAKLGWRGVEQIYEVPLTEEEEALLVKSVEALKSVEYSSTKVPEKKVHATSFSKSNC</sequence>
<dbReference type="Gene3D" id="3.40.50.720">
    <property type="entry name" value="NAD(P)-binding Rossmann-like Domain"/>
    <property type="match status" value="1"/>
</dbReference>
<reference evidence="12" key="1">
    <citation type="submission" date="2006-11" db="EMBL/GenBank/DDBJ databases">
        <title>Cloning of Rhizopus oryzae ldhA gene.</title>
        <authorList>
            <person name="Zheng Z."/>
            <person name="Zhang J.-G."/>
            <person name="Jiang S.-T."/>
            <person name="Wei Z.-J."/>
            <person name="Luo S.-Z."/>
        </authorList>
    </citation>
    <scope>NUCLEOTIDE SEQUENCE</scope>
    <source>
        <strain evidence="12">AF93137</strain>
    </source>
</reference>
<accession>A1YZ83</accession>
<dbReference type="GO" id="GO:0004459">
    <property type="term" value="F:L-lactate dehydrogenase (NAD+) activity"/>
    <property type="evidence" value="ECO:0007669"/>
    <property type="project" value="UniProtKB-EC"/>
</dbReference>
<evidence type="ECO:0000259" key="10">
    <source>
        <dbReference type="Pfam" id="PF00056"/>
    </source>
</evidence>
<feature type="binding site" evidence="8">
    <location>
        <position position="95"/>
    </location>
    <ligand>
        <name>NAD(+)</name>
        <dbReference type="ChEBI" id="CHEBI:57540"/>
    </ligand>
</feature>
<dbReference type="SUPFAM" id="SSF51735">
    <property type="entry name" value="NAD(P)-binding Rossmann-fold domains"/>
    <property type="match status" value="1"/>
</dbReference>
<dbReference type="Pfam" id="PF00056">
    <property type="entry name" value="Ldh_1_N"/>
    <property type="match status" value="1"/>
</dbReference>
<dbReference type="SMR" id="A1YZ83"/>
<evidence type="ECO:0000256" key="7">
    <source>
        <dbReference type="PIRSR" id="PIRSR000102-1"/>
    </source>
</evidence>
<keyword evidence="4 9" id="KW-0560">Oxidoreductase</keyword>
<evidence type="ECO:0000256" key="1">
    <source>
        <dbReference type="ARBA" id="ARBA00004843"/>
    </source>
</evidence>
<comment type="similarity">
    <text evidence="2">Belongs to the LDH/MDH superfamily. LDH family.</text>
</comment>
<dbReference type="PROSITE" id="PS00064">
    <property type="entry name" value="L_LDH"/>
    <property type="match status" value="1"/>
</dbReference>
<protein>
    <recommendedName>
        <fullName evidence="3 9">L-lactate dehydrogenase</fullName>
        <ecNumber evidence="3 9">1.1.1.27</ecNumber>
    </recommendedName>
</protein>
<dbReference type="InterPro" id="IPR022383">
    <property type="entry name" value="Lactate/malate_DH_C"/>
</dbReference>
<evidence type="ECO:0000256" key="2">
    <source>
        <dbReference type="ARBA" id="ARBA00006054"/>
    </source>
</evidence>
<feature type="binding site" evidence="8">
    <location>
        <begin position="11"/>
        <end position="16"/>
    </location>
    <ligand>
        <name>NAD(+)</name>
        <dbReference type="ChEBI" id="CHEBI:57540"/>
    </ligand>
</feature>
<dbReference type="InterPro" id="IPR018177">
    <property type="entry name" value="L-lactate_DH_AS"/>
</dbReference>
<feature type="active site" description="Proton acceptor" evidence="7">
    <location>
        <position position="175"/>
    </location>
</feature>
<comment type="pathway">
    <text evidence="1 9">Fermentation; pyruvate fermentation to lactate; (S)-lactate from pyruvate: step 1/1.</text>
</comment>
<feature type="domain" description="Lactate/malate dehydrogenase N-terminal" evidence="10">
    <location>
        <begin position="6"/>
        <end position="142"/>
    </location>
</feature>
<keyword evidence="5 8" id="KW-0520">NAD</keyword>
<comment type="catalytic activity">
    <reaction evidence="6 9">
        <text>(S)-lactate + NAD(+) = pyruvate + NADH + H(+)</text>
        <dbReference type="Rhea" id="RHEA:23444"/>
        <dbReference type="ChEBI" id="CHEBI:15361"/>
        <dbReference type="ChEBI" id="CHEBI:15378"/>
        <dbReference type="ChEBI" id="CHEBI:16651"/>
        <dbReference type="ChEBI" id="CHEBI:57540"/>
        <dbReference type="ChEBI" id="CHEBI:57945"/>
        <dbReference type="EC" id="1.1.1.27"/>
    </reaction>
</comment>
<dbReference type="CDD" id="cd00300">
    <property type="entry name" value="LDH_like"/>
    <property type="match status" value="1"/>
</dbReference>
<evidence type="ECO:0000256" key="5">
    <source>
        <dbReference type="ARBA" id="ARBA00023027"/>
    </source>
</evidence>
<dbReference type="UniPathway" id="UPA00554">
    <property type="reaction ID" value="UER00611"/>
</dbReference>
<name>A1YZ83_RHIOR</name>
<dbReference type="InterPro" id="IPR015955">
    <property type="entry name" value="Lactate_DH/Glyco_Ohase_4_C"/>
</dbReference>
<dbReference type="NCBIfam" id="TIGR01771">
    <property type="entry name" value="L-LDH-NAD"/>
    <property type="match status" value="1"/>
</dbReference>
<feature type="domain" description="Lactate/malate dehydrogenase C-terminal" evidence="11">
    <location>
        <begin position="145"/>
        <end position="297"/>
    </location>
</feature>
<dbReference type="GO" id="GO:0006089">
    <property type="term" value="P:lactate metabolic process"/>
    <property type="evidence" value="ECO:0007669"/>
    <property type="project" value="TreeGrafter"/>
</dbReference>
<dbReference type="InterPro" id="IPR036291">
    <property type="entry name" value="NAD(P)-bd_dom_sf"/>
</dbReference>
<evidence type="ECO:0000313" key="12">
    <source>
        <dbReference type="EMBL" id="ABL84845.1"/>
    </source>
</evidence>
<dbReference type="InterPro" id="IPR001557">
    <property type="entry name" value="L-lactate/malate_DH"/>
</dbReference>
<dbReference type="PANTHER" id="PTHR43128:SF16">
    <property type="entry name" value="L-LACTATE DEHYDROGENASE"/>
    <property type="match status" value="1"/>
</dbReference>
<dbReference type="Pfam" id="PF02866">
    <property type="entry name" value="Ldh_1_C"/>
    <property type="match status" value="1"/>
</dbReference>
<gene>
    <name evidence="12" type="primary">ldhA</name>
</gene>
<evidence type="ECO:0000256" key="8">
    <source>
        <dbReference type="PIRSR" id="PIRSR000102-3"/>
    </source>
</evidence>